<evidence type="ECO:0000313" key="3">
    <source>
        <dbReference type="Proteomes" id="UP001314229"/>
    </source>
</evidence>
<keyword evidence="3" id="KW-1185">Reference proteome</keyword>
<proteinExistence type="predicted"/>
<feature type="compositionally biased region" description="Basic residues" evidence="1">
    <location>
        <begin position="58"/>
        <end position="75"/>
    </location>
</feature>
<dbReference type="EMBL" id="CAWUFR010000347">
    <property type="protein sequence ID" value="CAK6976396.1"/>
    <property type="molecule type" value="Genomic_DNA"/>
</dbReference>
<gene>
    <name evidence="2" type="ORF">FSCOSCO3_A025056</name>
</gene>
<sequence length="83" mass="9675">MKRRRGDVLQNCEVVHVFLWKTVQITAIQVKKTFHRNTDIISHVVFAASASAAAPKNTRLKLQHIKKKKRRRKHRSESSFAQL</sequence>
<evidence type="ECO:0008006" key="4">
    <source>
        <dbReference type="Google" id="ProtNLM"/>
    </source>
</evidence>
<protein>
    <recommendedName>
        <fullName evidence="4">Secreted protein</fullName>
    </recommendedName>
</protein>
<comment type="caution">
    <text evidence="2">The sequence shown here is derived from an EMBL/GenBank/DDBJ whole genome shotgun (WGS) entry which is preliminary data.</text>
</comment>
<dbReference type="Proteomes" id="UP001314229">
    <property type="component" value="Unassembled WGS sequence"/>
</dbReference>
<dbReference type="AlphaFoldDB" id="A0AAV1Q1E8"/>
<feature type="region of interest" description="Disordered" evidence="1">
    <location>
        <begin position="58"/>
        <end position="83"/>
    </location>
</feature>
<accession>A0AAV1Q1E8</accession>
<reference evidence="2 3" key="1">
    <citation type="submission" date="2024-01" db="EMBL/GenBank/DDBJ databases">
        <authorList>
            <person name="Alioto T."/>
            <person name="Alioto T."/>
            <person name="Gomez Garrido J."/>
        </authorList>
    </citation>
    <scope>NUCLEOTIDE SEQUENCE [LARGE SCALE GENOMIC DNA]</scope>
</reference>
<evidence type="ECO:0000313" key="2">
    <source>
        <dbReference type="EMBL" id="CAK6976396.1"/>
    </source>
</evidence>
<evidence type="ECO:0000256" key="1">
    <source>
        <dbReference type="SAM" id="MobiDB-lite"/>
    </source>
</evidence>
<organism evidence="2 3">
    <name type="scientific">Scomber scombrus</name>
    <name type="common">Atlantic mackerel</name>
    <name type="synonym">Scomber vernalis</name>
    <dbReference type="NCBI Taxonomy" id="13677"/>
    <lineage>
        <taxon>Eukaryota</taxon>
        <taxon>Metazoa</taxon>
        <taxon>Chordata</taxon>
        <taxon>Craniata</taxon>
        <taxon>Vertebrata</taxon>
        <taxon>Euteleostomi</taxon>
        <taxon>Actinopterygii</taxon>
        <taxon>Neopterygii</taxon>
        <taxon>Teleostei</taxon>
        <taxon>Neoteleostei</taxon>
        <taxon>Acanthomorphata</taxon>
        <taxon>Pelagiaria</taxon>
        <taxon>Scombriformes</taxon>
        <taxon>Scombridae</taxon>
        <taxon>Scomber</taxon>
    </lineage>
</organism>
<name>A0AAV1Q1E8_SCOSC</name>